<feature type="domain" description="Neurotransmitter-gated ion-channel ligand-binding" evidence="14">
    <location>
        <begin position="106"/>
        <end position="287"/>
    </location>
</feature>
<evidence type="ECO:0000256" key="13">
    <source>
        <dbReference type="SAM" id="MobiDB-lite"/>
    </source>
</evidence>
<dbReference type="OrthoDB" id="5975154at2759"/>
<dbReference type="InterPro" id="IPR006201">
    <property type="entry name" value="Neur_channel"/>
</dbReference>
<evidence type="ECO:0000256" key="6">
    <source>
        <dbReference type="ARBA" id="ARBA00023065"/>
    </source>
</evidence>
<keyword evidence="10 12" id="KW-0407">Ion channel</keyword>
<evidence type="ECO:0000313" key="16">
    <source>
        <dbReference type="Proteomes" id="UP000245119"/>
    </source>
</evidence>
<keyword evidence="5" id="KW-0770">Synapse</keyword>
<reference evidence="15 16" key="1">
    <citation type="submission" date="2018-04" db="EMBL/GenBank/DDBJ databases">
        <title>The genome of golden apple snail Pomacea canaliculata provides insight into stress tolerance and invasive adaptation.</title>
        <authorList>
            <person name="Liu C."/>
            <person name="Liu B."/>
            <person name="Ren Y."/>
            <person name="Zhang Y."/>
            <person name="Wang H."/>
            <person name="Li S."/>
            <person name="Jiang F."/>
            <person name="Yin L."/>
            <person name="Zhang G."/>
            <person name="Qian W."/>
            <person name="Fan W."/>
        </authorList>
    </citation>
    <scope>NUCLEOTIDE SEQUENCE [LARGE SCALE GENOMIC DNA]</scope>
    <source>
        <strain evidence="15">SZHN2017</strain>
        <tissue evidence="15">Muscle</tissue>
    </source>
</reference>
<keyword evidence="8" id="KW-0675">Receptor</keyword>
<evidence type="ECO:0000256" key="10">
    <source>
        <dbReference type="ARBA" id="ARBA00023303"/>
    </source>
</evidence>
<feature type="compositionally biased region" description="Polar residues" evidence="13">
    <location>
        <begin position="38"/>
        <end position="52"/>
    </location>
</feature>
<keyword evidence="6 12" id="KW-0406">Ion transport</keyword>
<dbReference type="Pfam" id="PF02931">
    <property type="entry name" value="Neur_chan_LBD"/>
    <property type="match status" value="1"/>
</dbReference>
<dbReference type="CDD" id="cd18997">
    <property type="entry name" value="LGIC_ECD_nAChR"/>
    <property type="match status" value="1"/>
</dbReference>
<feature type="non-terminal residue" evidence="15">
    <location>
        <position position="290"/>
    </location>
</feature>
<sequence>MDAQQKRSNMPDRSRPGSPTTAHPSGGLQGGGDKCATGTKSTPKSTIKLPTQGTTIGTWNVRTLYQCGKVKELTHELQRYRWDIVGLAEVRWTDLSTSVNYGSEDEYRLVRDIMARYNKQVRPSLNSSEPLNVTFGAALAQIIDVDEKNQIMTTNVWINQGWIDPKLRWEPVKYGNVSVIRIPYDSIWLPDIVLYNSAHITSESVSTNVIVTSDGNVTWLSMVIFKSSCAINVKYFPFDTQNCSLEYASWTYDAYSLNLLTQGDRQGDLTNYMNSTEWQLLEYLQERQVN</sequence>
<evidence type="ECO:0000256" key="8">
    <source>
        <dbReference type="ARBA" id="ARBA00023170"/>
    </source>
</evidence>
<dbReference type="PRINTS" id="PR00252">
    <property type="entry name" value="NRIONCHANNEL"/>
</dbReference>
<evidence type="ECO:0000256" key="5">
    <source>
        <dbReference type="ARBA" id="ARBA00023018"/>
    </source>
</evidence>
<dbReference type="GO" id="GO:0004888">
    <property type="term" value="F:transmembrane signaling receptor activity"/>
    <property type="evidence" value="ECO:0007669"/>
    <property type="project" value="InterPro"/>
</dbReference>
<keyword evidence="3" id="KW-1003">Cell membrane</keyword>
<dbReference type="Gene3D" id="2.70.170.10">
    <property type="entry name" value="Neurotransmitter-gated ion-channel ligand-binding domain"/>
    <property type="match status" value="1"/>
</dbReference>
<dbReference type="Proteomes" id="UP000245119">
    <property type="component" value="Linkage Group LG5"/>
</dbReference>
<keyword evidence="2 12" id="KW-0813">Transport</keyword>
<dbReference type="InterPro" id="IPR018000">
    <property type="entry name" value="Neurotransmitter_ion_chnl_CS"/>
</dbReference>
<evidence type="ECO:0000256" key="12">
    <source>
        <dbReference type="RuleBase" id="RU000687"/>
    </source>
</evidence>
<dbReference type="PROSITE" id="PS00236">
    <property type="entry name" value="NEUROTR_ION_CHANNEL"/>
    <property type="match status" value="1"/>
</dbReference>
<accession>A0A2T7PCG1</accession>
<dbReference type="InterPro" id="IPR006202">
    <property type="entry name" value="Neur_chan_lig-bd"/>
</dbReference>
<dbReference type="SUPFAM" id="SSF56219">
    <property type="entry name" value="DNase I-like"/>
    <property type="match status" value="1"/>
</dbReference>
<name>A0A2T7PCG1_POMCA</name>
<dbReference type="PRINTS" id="PR00254">
    <property type="entry name" value="NICOTINICR"/>
</dbReference>
<evidence type="ECO:0000256" key="2">
    <source>
        <dbReference type="ARBA" id="ARBA00022448"/>
    </source>
</evidence>
<dbReference type="InterPro" id="IPR002394">
    <property type="entry name" value="Nicotinic_acetylcholine_rcpt"/>
</dbReference>
<dbReference type="InterPro" id="IPR036734">
    <property type="entry name" value="Neur_chan_lig-bd_sf"/>
</dbReference>
<dbReference type="FunFam" id="2.70.170.10:FF:000016">
    <property type="entry name" value="Nicotinic acetylcholine receptor subunit"/>
    <property type="match status" value="1"/>
</dbReference>
<keyword evidence="16" id="KW-1185">Reference proteome</keyword>
<comment type="similarity">
    <text evidence="1">Belongs to the ligand-gated ion channel (TC 1.A.9) family. Acetylcholine receptor (TC 1.A.9.1) subfamily.</text>
</comment>
<keyword evidence="7" id="KW-0472">Membrane</keyword>
<keyword evidence="4" id="KW-0812">Transmembrane</keyword>
<comment type="caution">
    <text evidence="15">The sequence shown here is derived from an EMBL/GenBank/DDBJ whole genome shotgun (WGS) entry which is preliminary data.</text>
</comment>
<organism evidence="15 16">
    <name type="scientific">Pomacea canaliculata</name>
    <name type="common">Golden apple snail</name>
    <dbReference type="NCBI Taxonomy" id="400727"/>
    <lineage>
        <taxon>Eukaryota</taxon>
        <taxon>Metazoa</taxon>
        <taxon>Spiralia</taxon>
        <taxon>Lophotrochozoa</taxon>
        <taxon>Mollusca</taxon>
        <taxon>Gastropoda</taxon>
        <taxon>Caenogastropoda</taxon>
        <taxon>Architaenioglossa</taxon>
        <taxon>Ampullarioidea</taxon>
        <taxon>Ampullariidae</taxon>
        <taxon>Pomacea</taxon>
    </lineage>
</organism>
<protein>
    <recommendedName>
        <fullName evidence="14">Neurotransmitter-gated ion-channel ligand-binding domain-containing protein</fullName>
    </recommendedName>
</protein>
<dbReference type="STRING" id="400727.A0A2T7PCG1"/>
<evidence type="ECO:0000313" key="15">
    <source>
        <dbReference type="EMBL" id="PVD31108.1"/>
    </source>
</evidence>
<dbReference type="AlphaFoldDB" id="A0A2T7PCG1"/>
<keyword evidence="9" id="KW-1071">Ligand-gated ion channel</keyword>
<evidence type="ECO:0000256" key="4">
    <source>
        <dbReference type="ARBA" id="ARBA00022692"/>
    </source>
</evidence>
<comment type="subcellular location">
    <subcellularLocation>
        <location evidence="11">Synaptic cell membrane</location>
        <topology evidence="11">Multi-pass membrane protein</topology>
    </subcellularLocation>
</comment>
<gene>
    <name evidence="15" type="ORF">C0Q70_10386</name>
</gene>
<dbReference type="EMBL" id="PZQS01000005">
    <property type="protein sequence ID" value="PVD31108.1"/>
    <property type="molecule type" value="Genomic_DNA"/>
</dbReference>
<feature type="region of interest" description="Disordered" evidence="13">
    <location>
        <begin position="1"/>
        <end position="52"/>
    </location>
</feature>
<evidence type="ECO:0000256" key="11">
    <source>
        <dbReference type="ARBA" id="ARBA00034099"/>
    </source>
</evidence>
<evidence type="ECO:0000256" key="1">
    <source>
        <dbReference type="ARBA" id="ARBA00009237"/>
    </source>
</evidence>
<dbReference type="PANTHER" id="PTHR18945">
    <property type="entry name" value="NEUROTRANSMITTER GATED ION CHANNEL"/>
    <property type="match status" value="1"/>
</dbReference>
<evidence type="ECO:0000256" key="9">
    <source>
        <dbReference type="ARBA" id="ARBA00023286"/>
    </source>
</evidence>
<evidence type="ECO:0000259" key="14">
    <source>
        <dbReference type="Pfam" id="PF02931"/>
    </source>
</evidence>
<evidence type="ECO:0000256" key="3">
    <source>
        <dbReference type="ARBA" id="ARBA00022475"/>
    </source>
</evidence>
<dbReference type="GO" id="GO:0045211">
    <property type="term" value="C:postsynaptic membrane"/>
    <property type="evidence" value="ECO:0007669"/>
    <property type="project" value="InterPro"/>
</dbReference>
<proteinExistence type="inferred from homology"/>
<dbReference type="GO" id="GO:0022848">
    <property type="term" value="F:acetylcholine-gated monoatomic cation-selective channel activity"/>
    <property type="evidence" value="ECO:0007669"/>
    <property type="project" value="InterPro"/>
</dbReference>
<dbReference type="InterPro" id="IPR036691">
    <property type="entry name" value="Endo/exonu/phosph_ase_sf"/>
</dbReference>
<dbReference type="SUPFAM" id="SSF63712">
    <property type="entry name" value="Nicotinic receptor ligand binding domain-like"/>
    <property type="match status" value="1"/>
</dbReference>
<evidence type="ECO:0000256" key="7">
    <source>
        <dbReference type="ARBA" id="ARBA00023136"/>
    </source>
</evidence>